<dbReference type="GO" id="GO:0015926">
    <property type="term" value="F:glucosidase activity"/>
    <property type="evidence" value="ECO:0007669"/>
    <property type="project" value="TreeGrafter"/>
</dbReference>
<keyword evidence="7" id="KW-0325">Glycoprotein</keyword>
<keyword evidence="3 10" id="KW-0812">Transmembrane</keyword>
<dbReference type="GO" id="GO:0031505">
    <property type="term" value="P:fungal-type cell wall organization"/>
    <property type="evidence" value="ECO:0007669"/>
    <property type="project" value="TreeGrafter"/>
</dbReference>
<accession>A0A9W8PB22</accession>
<evidence type="ECO:0000256" key="9">
    <source>
        <dbReference type="SAM" id="MobiDB-lite"/>
    </source>
</evidence>
<dbReference type="Proteomes" id="UP001142393">
    <property type="component" value="Unassembled WGS sequence"/>
</dbReference>
<dbReference type="CDD" id="cd02180">
    <property type="entry name" value="GH16_fungal_KRE6_glucanase"/>
    <property type="match status" value="1"/>
</dbReference>
<dbReference type="Pfam" id="PF03935">
    <property type="entry name" value="SKN1_KRE6_Sbg1"/>
    <property type="match status" value="1"/>
</dbReference>
<proteinExistence type="inferred from homology"/>
<evidence type="ECO:0000256" key="2">
    <source>
        <dbReference type="ARBA" id="ARBA00010962"/>
    </source>
</evidence>
<evidence type="ECO:0000256" key="3">
    <source>
        <dbReference type="ARBA" id="ARBA00022692"/>
    </source>
</evidence>
<feature type="compositionally biased region" description="Polar residues" evidence="9">
    <location>
        <begin position="8"/>
        <end position="18"/>
    </location>
</feature>
<feature type="domain" description="GH16" evidence="11">
    <location>
        <begin position="204"/>
        <end position="577"/>
    </location>
</feature>
<dbReference type="GO" id="GO:0006078">
    <property type="term" value="P:(1-&gt;6)-beta-D-glucan biosynthetic process"/>
    <property type="evidence" value="ECO:0007669"/>
    <property type="project" value="TreeGrafter"/>
</dbReference>
<evidence type="ECO:0000256" key="5">
    <source>
        <dbReference type="ARBA" id="ARBA00022989"/>
    </source>
</evidence>
<comment type="subcellular location">
    <subcellularLocation>
        <location evidence="1">Membrane</location>
        <topology evidence="1">Single-pass type II membrane protein</topology>
    </subcellularLocation>
</comment>
<feature type="transmembrane region" description="Helical" evidence="10">
    <location>
        <begin position="137"/>
        <end position="157"/>
    </location>
</feature>
<evidence type="ECO:0000256" key="7">
    <source>
        <dbReference type="ARBA" id="ARBA00023180"/>
    </source>
</evidence>
<sequence length="630" mass="68848">MAFPGRYQANSPSTTSLLHPSYGRNSASSTSVASSEYSNEIQASLARAPDSIRTVASKSSLNDSPYSGATSDRRVASLAPSMSDKASFSLSADPMAWGTDLSLRAEPDDYLHNPDPRRDRKNDLGGSFFTYRGLTNLGCLILLGIVFVTLFAGYPLISFFTRTNMSTNGGFNLGGINASGQIPTMPGNFGLIDLETPQEHYTYTSYRDNSTEMQLVFSDEFNTDGRTFYPGDDPYWEAVNLHYWQTNNLEWYDPSAITTKNGSLLITMSRKETHNLHFQGGMMSTWNKFCFTGGLILTSVVLPGVNNVVGLWPAVWTMGNLGRAGYGASLEGMWPYTYDACDVGTAPNQTHNNLPAAATVNGDPSADGALSYLPGQRLSRCTCPGESHPGPIHSDGSYVGRAAPEIDIFEAQIGTDFDGILTGEVSQSGQWAPFNEAYEWFNTSSNLLINNPSETMLNSYMGGALQQATSCISKTSKSCYFNGGGCYSVYGFEYTPGFDNAYITWIANGEQKWTINAGGTAADTRVEISGRPIPQEPMYILANLGMSTNFGNVDLEHLTFPTSMAIDWVRVYQPKDAINIGCDPKDFPTAAYVLLVPMESYLEAYTNPNLTTWRDDYKQPFPKSSYLGQC</sequence>
<dbReference type="FunFam" id="2.60.120.200:FF:000259">
    <property type="entry name" value="Chromosome 9, whole genome shotgun sequence"/>
    <property type="match status" value="1"/>
</dbReference>
<name>A0A9W8PB22_9AGAR</name>
<dbReference type="GO" id="GO:0005789">
    <property type="term" value="C:endoplasmic reticulum membrane"/>
    <property type="evidence" value="ECO:0007669"/>
    <property type="project" value="TreeGrafter"/>
</dbReference>
<dbReference type="Gene3D" id="2.60.120.200">
    <property type="match status" value="2"/>
</dbReference>
<dbReference type="PANTHER" id="PTHR31361:SF1">
    <property type="entry name" value="BETA-GLUCAN SYNTHESIS-ASSOCIATED PROTEIN KRE6-RELATED"/>
    <property type="match status" value="1"/>
</dbReference>
<evidence type="ECO:0000256" key="4">
    <source>
        <dbReference type="ARBA" id="ARBA00022968"/>
    </source>
</evidence>
<comment type="similarity">
    <text evidence="2">Belongs to the SKN1/KRE6 family.</text>
</comment>
<dbReference type="PANTHER" id="PTHR31361">
    <property type="entry name" value="BETA-GLUCAN SYNTHESIS-ASSOCIATED PROTEIN KRE6-RELATED"/>
    <property type="match status" value="1"/>
</dbReference>
<dbReference type="InterPro" id="IPR000757">
    <property type="entry name" value="Beta-glucanase-like"/>
</dbReference>
<keyword evidence="4" id="KW-0735">Signal-anchor</keyword>
<keyword evidence="8" id="KW-0961">Cell wall biogenesis/degradation</keyword>
<dbReference type="EMBL" id="JANVFU010000001">
    <property type="protein sequence ID" value="KAJ3750600.1"/>
    <property type="molecule type" value="Genomic_DNA"/>
</dbReference>
<keyword evidence="6 10" id="KW-0472">Membrane</keyword>
<evidence type="ECO:0000256" key="6">
    <source>
        <dbReference type="ARBA" id="ARBA00023136"/>
    </source>
</evidence>
<keyword evidence="5 10" id="KW-1133">Transmembrane helix</keyword>
<protein>
    <submittedName>
        <fullName evidence="12">Beta-glucan synthesis-associated</fullName>
    </submittedName>
</protein>
<organism evidence="12 13">
    <name type="scientific">Lentinula detonsa</name>
    <dbReference type="NCBI Taxonomy" id="2804962"/>
    <lineage>
        <taxon>Eukaryota</taxon>
        <taxon>Fungi</taxon>
        <taxon>Dikarya</taxon>
        <taxon>Basidiomycota</taxon>
        <taxon>Agaricomycotina</taxon>
        <taxon>Agaricomycetes</taxon>
        <taxon>Agaricomycetidae</taxon>
        <taxon>Agaricales</taxon>
        <taxon>Marasmiineae</taxon>
        <taxon>Omphalotaceae</taxon>
        <taxon>Lentinula</taxon>
    </lineage>
</organism>
<evidence type="ECO:0000256" key="1">
    <source>
        <dbReference type="ARBA" id="ARBA00004606"/>
    </source>
</evidence>
<evidence type="ECO:0000259" key="11">
    <source>
        <dbReference type="PROSITE" id="PS51762"/>
    </source>
</evidence>
<dbReference type="GO" id="GO:0005886">
    <property type="term" value="C:plasma membrane"/>
    <property type="evidence" value="ECO:0007669"/>
    <property type="project" value="TreeGrafter"/>
</dbReference>
<feature type="region of interest" description="Disordered" evidence="9">
    <location>
        <begin position="1"/>
        <end position="29"/>
    </location>
</feature>
<evidence type="ECO:0000256" key="8">
    <source>
        <dbReference type="ARBA" id="ARBA00023316"/>
    </source>
</evidence>
<dbReference type="InterPro" id="IPR005629">
    <property type="entry name" value="Skn1/Kre6/Sbg1"/>
</dbReference>
<dbReference type="InterPro" id="IPR013320">
    <property type="entry name" value="ConA-like_dom_sf"/>
</dbReference>
<evidence type="ECO:0000313" key="13">
    <source>
        <dbReference type="Proteomes" id="UP001142393"/>
    </source>
</evidence>
<evidence type="ECO:0000313" key="12">
    <source>
        <dbReference type="EMBL" id="KAJ3750600.1"/>
    </source>
</evidence>
<dbReference type="FunFam" id="2.60.120.200:FF:000135">
    <property type="entry name" value="Related to KRE6-glucan synthase subunit"/>
    <property type="match status" value="1"/>
</dbReference>
<evidence type="ECO:0000256" key="10">
    <source>
        <dbReference type="SAM" id="Phobius"/>
    </source>
</evidence>
<keyword evidence="13" id="KW-1185">Reference proteome</keyword>
<comment type="caution">
    <text evidence="12">The sequence shown here is derived from an EMBL/GenBank/DDBJ whole genome shotgun (WGS) entry which is preliminary data.</text>
</comment>
<dbReference type="AlphaFoldDB" id="A0A9W8PB22"/>
<gene>
    <name evidence="12" type="ORF">DFH05DRAFT_1387580</name>
</gene>
<dbReference type="SUPFAM" id="SSF49899">
    <property type="entry name" value="Concanavalin A-like lectins/glucanases"/>
    <property type="match status" value="1"/>
</dbReference>
<dbReference type="PROSITE" id="PS51762">
    <property type="entry name" value="GH16_2"/>
    <property type="match status" value="1"/>
</dbReference>
<reference evidence="12 13" key="1">
    <citation type="journal article" date="2023" name="Proc. Natl. Acad. Sci. U.S.A.">
        <title>A global phylogenomic analysis of the shiitake genus Lentinula.</title>
        <authorList>
            <person name="Sierra-Patev S."/>
            <person name="Min B."/>
            <person name="Naranjo-Ortiz M."/>
            <person name="Looney B."/>
            <person name="Konkel Z."/>
            <person name="Slot J.C."/>
            <person name="Sakamoto Y."/>
            <person name="Steenwyk J.L."/>
            <person name="Rokas A."/>
            <person name="Carro J."/>
            <person name="Camarero S."/>
            <person name="Ferreira P."/>
            <person name="Molpeceres G."/>
            <person name="Ruiz-Duenas F.J."/>
            <person name="Serrano A."/>
            <person name="Henrissat B."/>
            <person name="Drula E."/>
            <person name="Hughes K.W."/>
            <person name="Mata J.L."/>
            <person name="Ishikawa N.K."/>
            <person name="Vargas-Isla R."/>
            <person name="Ushijima S."/>
            <person name="Smith C.A."/>
            <person name="Donoghue J."/>
            <person name="Ahrendt S."/>
            <person name="Andreopoulos W."/>
            <person name="He G."/>
            <person name="LaButti K."/>
            <person name="Lipzen A."/>
            <person name="Ng V."/>
            <person name="Riley R."/>
            <person name="Sandor L."/>
            <person name="Barry K."/>
            <person name="Martinez A.T."/>
            <person name="Xiao Y."/>
            <person name="Gibbons J.G."/>
            <person name="Terashima K."/>
            <person name="Grigoriev I.V."/>
            <person name="Hibbett D."/>
        </authorList>
    </citation>
    <scope>NUCLEOTIDE SEQUENCE [LARGE SCALE GENOMIC DNA]</scope>
    <source>
        <strain evidence="12 13">TFB7810</strain>
    </source>
</reference>